<reference evidence="3 4" key="1">
    <citation type="submission" date="2023-01" db="EMBL/GenBank/DDBJ databases">
        <title>Minimal conservation of predation-associated metabolite biosynthetic gene clusters underscores biosynthetic potential of Myxococcota including descriptions for ten novel species: Archangium lansinium sp. nov., Myxococcus landrumus sp. nov., Nannocystis bai.</title>
        <authorList>
            <person name="Ahearne A."/>
            <person name="Stevens C."/>
            <person name="Dowd S."/>
        </authorList>
    </citation>
    <scope>NUCLEOTIDE SEQUENCE [LARGE SCALE GENOMIC DNA]</scope>
    <source>
        <strain evidence="3 4">WIWO2</strain>
    </source>
</reference>
<dbReference type="EMBL" id="JAQNDK010000004">
    <property type="protein sequence ID" value="MDC0683391.1"/>
    <property type="molecule type" value="Genomic_DNA"/>
</dbReference>
<organism evidence="3 4">
    <name type="scientific">Sorangium atrum</name>
    <dbReference type="NCBI Taxonomy" id="2995308"/>
    <lineage>
        <taxon>Bacteria</taxon>
        <taxon>Pseudomonadati</taxon>
        <taxon>Myxococcota</taxon>
        <taxon>Polyangia</taxon>
        <taxon>Polyangiales</taxon>
        <taxon>Polyangiaceae</taxon>
        <taxon>Sorangium</taxon>
    </lineage>
</organism>
<evidence type="ECO:0000259" key="1">
    <source>
        <dbReference type="Pfam" id="PF03235"/>
    </source>
</evidence>
<evidence type="ECO:0000259" key="2">
    <source>
        <dbReference type="Pfam" id="PF07510"/>
    </source>
</evidence>
<feature type="domain" description="GmrSD restriction endonucleases N-terminal" evidence="1">
    <location>
        <begin position="11"/>
        <end position="260"/>
    </location>
</feature>
<sequence length="625" mass="72393">MKANAVPLLAIFEKKMRLEVPLFQRQYVWSQDDQWVFLWEDICRKFTEYLEGRKDAPVHFLGAMVLDQKQTPTTHVEKRQVIDGQQRLTTLQIFLAAFRDLCRESTCEELAKECDSFTLNKGMMAEPDADRFKVWPTLLDRQQFKDVIGAGSRAALEEKHPRQRRKYQRHDDPRPRMVEAYLYFHDQLREFFFGTEGEPPIAADQPLAVRVEECFQALKNALQVVVIDLEGGDDAQVIFETLNARGEPLLPADLLRNFIFLRAARQGESQEALYEEYWRRFDDDFWRQEVKQGRLLRPRSDLFMQHFLASRQTADIPITHLFVEYKFWIERKRPYATVREELATLARQGDDFRRIIDPKKDDILFPLTSFLEAFDIRTAYPLLLHLLDARTTDMHWRQITVLLESYLLRRAVCGLNTKNYNRVFLTLTRSLRRDGTTPESVRKHLAELSGESTGWPSDEEFRTAWQERATYQTLAQPRVVHILRRLSDALLSGKSERISIDGPLTIEHILPQSWIEHWPLADGTAGMTSDELVSSDATDPRAVATRRRSAAIHTLGNLTILTQALNSTVSNSAWKVKKPELLVSSLLPINQQLHTFATWDESSIEVRGRALFDVALKLWPGPTAA</sequence>
<dbReference type="Pfam" id="PF03235">
    <property type="entry name" value="GmrSD_N"/>
    <property type="match status" value="1"/>
</dbReference>
<evidence type="ECO:0000313" key="3">
    <source>
        <dbReference type="EMBL" id="MDC0683391.1"/>
    </source>
</evidence>
<dbReference type="InterPro" id="IPR004919">
    <property type="entry name" value="GmrSD_N"/>
</dbReference>
<evidence type="ECO:0000313" key="4">
    <source>
        <dbReference type="Proteomes" id="UP001217485"/>
    </source>
</evidence>
<dbReference type="RefSeq" id="WP_272101528.1">
    <property type="nucleotide sequence ID" value="NZ_JAQNDK010000004.1"/>
</dbReference>
<accession>A0ABT5CE34</accession>
<dbReference type="Proteomes" id="UP001217485">
    <property type="component" value="Unassembled WGS sequence"/>
</dbReference>
<dbReference type="PANTHER" id="PTHR35149:SF2">
    <property type="entry name" value="DUF262 DOMAIN-CONTAINING PROTEIN"/>
    <property type="match status" value="1"/>
</dbReference>
<proteinExistence type="predicted"/>
<name>A0ABT5CE34_9BACT</name>
<keyword evidence="4" id="KW-1185">Reference proteome</keyword>
<dbReference type="InterPro" id="IPR011089">
    <property type="entry name" value="GmrSD_C"/>
</dbReference>
<protein>
    <submittedName>
        <fullName evidence="3">DUF262 domain-containing protein</fullName>
    </submittedName>
</protein>
<gene>
    <name evidence="3" type="ORF">POL72_37015</name>
</gene>
<feature type="domain" description="GmrSD restriction endonucleases C-terminal" evidence="2">
    <location>
        <begin position="455"/>
        <end position="613"/>
    </location>
</feature>
<comment type="caution">
    <text evidence="3">The sequence shown here is derived from an EMBL/GenBank/DDBJ whole genome shotgun (WGS) entry which is preliminary data.</text>
</comment>
<dbReference type="Pfam" id="PF07510">
    <property type="entry name" value="GmrSD_C"/>
    <property type="match status" value="1"/>
</dbReference>
<dbReference type="PANTHER" id="PTHR35149">
    <property type="entry name" value="SLL5132 PROTEIN"/>
    <property type="match status" value="1"/>
</dbReference>